<dbReference type="SUPFAM" id="SSF52402">
    <property type="entry name" value="Adenine nucleotide alpha hydrolases-like"/>
    <property type="match status" value="2"/>
</dbReference>
<dbReference type="PANTHER" id="PTHR46268:SF23">
    <property type="entry name" value="UNIVERSAL STRESS PROTEIN A-RELATED"/>
    <property type="match status" value="1"/>
</dbReference>
<feature type="domain" description="UspA" evidence="5">
    <location>
        <begin position="131"/>
        <end position="265"/>
    </location>
</feature>
<comment type="subcellular location">
    <subcellularLocation>
        <location evidence="1">Cytoplasm</location>
    </subcellularLocation>
</comment>
<keyword evidence="7" id="KW-1185">Reference proteome</keyword>
<dbReference type="Pfam" id="PF00582">
    <property type="entry name" value="Usp"/>
    <property type="match status" value="2"/>
</dbReference>
<comment type="subunit">
    <text evidence="3">Homodimer.</text>
</comment>
<dbReference type="GO" id="GO:0005737">
    <property type="term" value="C:cytoplasm"/>
    <property type="evidence" value="ECO:0007669"/>
    <property type="project" value="UniProtKB-SubCell"/>
</dbReference>
<dbReference type="PRINTS" id="PR01438">
    <property type="entry name" value="UNVRSLSTRESS"/>
</dbReference>
<dbReference type="InterPro" id="IPR006016">
    <property type="entry name" value="UspA"/>
</dbReference>
<dbReference type="EMBL" id="CP032419">
    <property type="protein sequence ID" value="AYC34578.1"/>
    <property type="molecule type" value="Genomic_DNA"/>
</dbReference>
<accession>A0A385Z9Y5</accession>
<dbReference type="AlphaFoldDB" id="A0A385Z9Y5"/>
<protein>
    <submittedName>
        <fullName evidence="6">Universal stress protein</fullName>
    </submittedName>
</protein>
<dbReference type="OrthoDB" id="9792500at2"/>
<dbReference type="KEGG" id="pcav:D3880_20335"/>
<dbReference type="Proteomes" id="UP000265560">
    <property type="component" value="Chromosome"/>
</dbReference>
<sequence>MVKHILIAHDLRSTADLALRRAAQLARQHHAQLTLLHILDSSLPTAAQESAQQALDSSLTRFAPPGSTLRLCYGRPAEGVLEQVQELGADLLVLGAHHHRHEFFSGTTLDRIARRCPVPLLLASRDDAAPYQRALAALDFSLCACTAFGQAYRLLPAGAELHALHVFETPRGSAAEVEAQLTTQCALIEQLLHDEAQNLPAKGPRLSHNVQPGSLPQTLHEALGSRQPQLLVLGSHGRSALSQALLGSLAQHCLHKAPCDVLVVR</sequence>
<evidence type="ECO:0000313" key="7">
    <source>
        <dbReference type="Proteomes" id="UP000265560"/>
    </source>
</evidence>
<feature type="domain" description="UspA" evidence="5">
    <location>
        <begin position="1"/>
        <end position="122"/>
    </location>
</feature>
<dbReference type="CDD" id="cd00293">
    <property type="entry name" value="USP-like"/>
    <property type="match status" value="2"/>
</dbReference>
<evidence type="ECO:0000256" key="2">
    <source>
        <dbReference type="ARBA" id="ARBA00008791"/>
    </source>
</evidence>
<evidence type="ECO:0000256" key="1">
    <source>
        <dbReference type="ARBA" id="ARBA00004496"/>
    </source>
</evidence>
<dbReference type="RefSeq" id="WP_119895230.1">
    <property type="nucleotide sequence ID" value="NZ_CP032419.1"/>
</dbReference>
<dbReference type="PANTHER" id="PTHR46268">
    <property type="entry name" value="STRESS RESPONSE PROTEIN NHAX"/>
    <property type="match status" value="1"/>
</dbReference>
<comment type="similarity">
    <text evidence="2">Belongs to the universal stress protein A family.</text>
</comment>
<evidence type="ECO:0000256" key="3">
    <source>
        <dbReference type="ARBA" id="ARBA00011738"/>
    </source>
</evidence>
<proteinExistence type="inferred from homology"/>
<dbReference type="InterPro" id="IPR006015">
    <property type="entry name" value="Universal_stress_UspA"/>
</dbReference>
<dbReference type="Gene3D" id="3.40.50.620">
    <property type="entry name" value="HUPs"/>
    <property type="match status" value="2"/>
</dbReference>
<evidence type="ECO:0000259" key="5">
    <source>
        <dbReference type="Pfam" id="PF00582"/>
    </source>
</evidence>
<organism evidence="6 7">
    <name type="scientific">Pseudomonas cavernae</name>
    <dbReference type="NCBI Taxonomy" id="2320867"/>
    <lineage>
        <taxon>Bacteria</taxon>
        <taxon>Pseudomonadati</taxon>
        <taxon>Pseudomonadota</taxon>
        <taxon>Gammaproteobacteria</taxon>
        <taxon>Pseudomonadales</taxon>
        <taxon>Pseudomonadaceae</taxon>
        <taxon>Pseudomonas</taxon>
    </lineage>
</organism>
<evidence type="ECO:0000313" key="6">
    <source>
        <dbReference type="EMBL" id="AYC34578.1"/>
    </source>
</evidence>
<evidence type="ECO:0000256" key="4">
    <source>
        <dbReference type="ARBA" id="ARBA00022490"/>
    </source>
</evidence>
<keyword evidence="4" id="KW-0963">Cytoplasm</keyword>
<gene>
    <name evidence="6" type="ORF">D3880_20335</name>
</gene>
<name>A0A385Z9Y5_9PSED</name>
<dbReference type="InterPro" id="IPR014729">
    <property type="entry name" value="Rossmann-like_a/b/a_fold"/>
</dbReference>
<reference evidence="7" key="1">
    <citation type="submission" date="2018-09" db="EMBL/GenBank/DDBJ databases">
        <authorList>
            <person name="Zhu H."/>
        </authorList>
    </citation>
    <scope>NUCLEOTIDE SEQUENCE [LARGE SCALE GENOMIC DNA]</scope>
    <source>
        <strain evidence="7">K2W31S-8</strain>
    </source>
</reference>